<sequence>MRMGRRRQVGGVGVGGGGGKSPSIFKKKLLRHINSCQIKHPTPEQLVDYLRSTYSEYSRLKLRQFAKNVNDILEESGSKRSGPSNSVSNDSDSDSSGYDSSSQLRTKKDKKLDMSEERLQQIERQHLINKRRKQVGEESNGVCTSSSSDGDGKETSTSEDAIYGEEYEPEFDLMKSQLQQRYLEKSKPKALKVEIVEMEVVNDTRKGKEKVDLLRDGGQKVGVELNLERKGGGREPGVDGSVKDRGPRFKDLGGMSKVVEELKMEVIVPLYHPQLPRLLGVKPMSGILFHGPPGCGKTKLAQAIANETGLPFYKISATELVSGVSGASEENIRDLFAKAYRTAPSIVFIDEIDAIASKRENLQREMERRIVTQLMICMDESYGVGEPTDSNADFENSDSRPGYVLVIGATNRPDAVDPALRRPGRFDREIALGIPDENARADILSVLTRNLKVEGSFDLLKIARATTGFVGADLAALTNKAGNLAMKRIIDQRRIEFSRKGPDGELAEEWWRSPWSPEEMEKLSITMADFEEAAKIVQPSLRREGFSAIPNVTWEDVGGLHQLREEFERYIVRRIKYPEDYEEFGIDLETGFLLYGPPGCGKTLIARALANEAGANFIYINGPAILNKYVGESESAVRTHFSRARACAPCIVFFDEVDALTTKRGREGGWVVERLLNQLLIELDGADQRKGVYVIGATNRPEIMDPAVLRPGRFGKLLYVPLPNADERGLILKALAKKKKNLIDPGVDLMEIGRDDACENLSGADLSLLMNNAVDAVIEERKKLRDSGVDDKTCTLKEVHFRQELAKISPSVSEKQIQYYEQLSKSLRRA</sequence>
<evidence type="ECO:0000313" key="1">
    <source>
        <dbReference type="EMBL" id="KAI5658936.1"/>
    </source>
</evidence>
<accession>A0ACC0AHH8</accession>
<dbReference type="Proteomes" id="UP001060085">
    <property type="component" value="Linkage Group LG06"/>
</dbReference>
<reference evidence="2" key="1">
    <citation type="journal article" date="2023" name="Nat. Plants">
        <title>Single-cell RNA sequencing provides a high-resolution roadmap for understanding the multicellular compartmentation of specialized metabolism.</title>
        <authorList>
            <person name="Sun S."/>
            <person name="Shen X."/>
            <person name="Li Y."/>
            <person name="Li Y."/>
            <person name="Wang S."/>
            <person name="Li R."/>
            <person name="Zhang H."/>
            <person name="Shen G."/>
            <person name="Guo B."/>
            <person name="Wei J."/>
            <person name="Xu J."/>
            <person name="St-Pierre B."/>
            <person name="Chen S."/>
            <person name="Sun C."/>
        </authorList>
    </citation>
    <scope>NUCLEOTIDE SEQUENCE [LARGE SCALE GENOMIC DNA]</scope>
</reference>
<evidence type="ECO:0000313" key="2">
    <source>
        <dbReference type="Proteomes" id="UP001060085"/>
    </source>
</evidence>
<protein>
    <submittedName>
        <fullName evidence="1">Uncharacterized protein</fullName>
    </submittedName>
</protein>
<gene>
    <name evidence="1" type="ORF">M9H77_27729</name>
</gene>
<comment type="caution">
    <text evidence="1">The sequence shown here is derived from an EMBL/GenBank/DDBJ whole genome shotgun (WGS) entry which is preliminary data.</text>
</comment>
<dbReference type="EMBL" id="CM044706">
    <property type="protein sequence ID" value="KAI5658936.1"/>
    <property type="molecule type" value="Genomic_DNA"/>
</dbReference>
<proteinExistence type="predicted"/>
<organism evidence="1 2">
    <name type="scientific">Catharanthus roseus</name>
    <name type="common">Madagascar periwinkle</name>
    <name type="synonym">Vinca rosea</name>
    <dbReference type="NCBI Taxonomy" id="4058"/>
    <lineage>
        <taxon>Eukaryota</taxon>
        <taxon>Viridiplantae</taxon>
        <taxon>Streptophyta</taxon>
        <taxon>Embryophyta</taxon>
        <taxon>Tracheophyta</taxon>
        <taxon>Spermatophyta</taxon>
        <taxon>Magnoliopsida</taxon>
        <taxon>eudicotyledons</taxon>
        <taxon>Gunneridae</taxon>
        <taxon>Pentapetalae</taxon>
        <taxon>asterids</taxon>
        <taxon>lamiids</taxon>
        <taxon>Gentianales</taxon>
        <taxon>Apocynaceae</taxon>
        <taxon>Rauvolfioideae</taxon>
        <taxon>Vinceae</taxon>
        <taxon>Catharanthinae</taxon>
        <taxon>Catharanthus</taxon>
    </lineage>
</organism>
<keyword evidence="2" id="KW-1185">Reference proteome</keyword>
<name>A0ACC0AHH8_CATRO</name>